<evidence type="ECO:0000313" key="2">
    <source>
        <dbReference type="EMBL" id="RRT48188.1"/>
    </source>
</evidence>
<organism evidence="2 3">
    <name type="scientific">Ensete ventricosum</name>
    <name type="common">Abyssinian banana</name>
    <name type="synonym">Musa ensete</name>
    <dbReference type="NCBI Taxonomy" id="4639"/>
    <lineage>
        <taxon>Eukaryota</taxon>
        <taxon>Viridiplantae</taxon>
        <taxon>Streptophyta</taxon>
        <taxon>Embryophyta</taxon>
        <taxon>Tracheophyta</taxon>
        <taxon>Spermatophyta</taxon>
        <taxon>Magnoliopsida</taxon>
        <taxon>Liliopsida</taxon>
        <taxon>Zingiberales</taxon>
        <taxon>Musaceae</taxon>
        <taxon>Ensete</taxon>
    </lineage>
</organism>
<protein>
    <recommendedName>
        <fullName evidence="1">Retrotransposon gag domain-containing protein</fullName>
    </recommendedName>
</protein>
<dbReference type="Proteomes" id="UP000287651">
    <property type="component" value="Unassembled WGS sequence"/>
</dbReference>
<sequence>MLEAYDGGFDQMENVAALLTQMALYGMSDAIMCQAFFMTLRWIARGWYGQLLLTSIHSFDQLSREFEANFLTSAQPKPTTVSLLEMRQKEDEPLSLYLFTKEIRAIPDVHPSLVIHAFMIRIRPSRLFWSLVERPPMTMLEILQRANQYVVVEALKGLLKTPNLIRTRVEECDHERYCRFHRDYEHNIEECYDLKNQIEDLIRRGHLDRFVRKSRKPSLHPKGPIDRQVDVIVGGPTMGGNSSSAHLAILPRMSSVSSGDQLKLYHATSKRALSAIPTIRRPVVATIEEATVAHPDWREELRYKRDATLPTDKEAARQVKRIEVWYDILNGCL</sequence>
<dbReference type="PANTHER" id="PTHR33223">
    <property type="entry name" value="CCHC-TYPE DOMAIN-CONTAINING PROTEIN"/>
    <property type="match status" value="1"/>
</dbReference>
<gene>
    <name evidence="2" type="ORF">B296_00049923</name>
</gene>
<feature type="domain" description="Retrotransposon gag" evidence="1">
    <location>
        <begin position="36"/>
        <end position="107"/>
    </location>
</feature>
<evidence type="ECO:0000313" key="3">
    <source>
        <dbReference type="Proteomes" id="UP000287651"/>
    </source>
</evidence>
<evidence type="ECO:0000259" key="1">
    <source>
        <dbReference type="Pfam" id="PF03732"/>
    </source>
</evidence>
<dbReference type="InterPro" id="IPR005162">
    <property type="entry name" value="Retrotrans_gag_dom"/>
</dbReference>
<dbReference type="AlphaFoldDB" id="A0A426Y905"/>
<dbReference type="EMBL" id="AMZH03014113">
    <property type="protein sequence ID" value="RRT48188.1"/>
    <property type="molecule type" value="Genomic_DNA"/>
</dbReference>
<accession>A0A426Y905</accession>
<dbReference type="Pfam" id="PF03732">
    <property type="entry name" value="Retrotrans_gag"/>
    <property type="match status" value="1"/>
</dbReference>
<comment type="caution">
    <text evidence="2">The sequence shown here is derived from an EMBL/GenBank/DDBJ whole genome shotgun (WGS) entry which is preliminary data.</text>
</comment>
<name>A0A426Y905_ENSVE</name>
<dbReference type="PANTHER" id="PTHR33223:SF10">
    <property type="entry name" value="AMINOTRANSFERASE-LIKE PLANT MOBILE DOMAIN-CONTAINING PROTEIN"/>
    <property type="match status" value="1"/>
</dbReference>
<proteinExistence type="predicted"/>
<reference evidence="2 3" key="1">
    <citation type="journal article" date="2014" name="Agronomy (Basel)">
        <title>A Draft Genome Sequence for Ensete ventricosum, the Drought-Tolerant Tree Against Hunger.</title>
        <authorList>
            <person name="Harrison J."/>
            <person name="Moore K.A."/>
            <person name="Paszkiewicz K."/>
            <person name="Jones T."/>
            <person name="Grant M."/>
            <person name="Ambacheew D."/>
            <person name="Muzemil S."/>
            <person name="Studholme D.J."/>
        </authorList>
    </citation>
    <scope>NUCLEOTIDE SEQUENCE [LARGE SCALE GENOMIC DNA]</scope>
</reference>